<evidence type="ECO:0000256" key="5">
    <source>
        <dbReference type="ARBA" id="ARBA00023002"/>
    </source>
</evidence>
<dbReference type="PANTHER" id="PTHR24296">
    <property type="entry name" value="CYTOCHROME P450"/>
    <property type="match status" value="1"/>
</dbReference>
<organism evidence="9 10">
    <name type="scientific">Vitis vinifera</name>
    <name type="common">Grape</name>
    <dbReference type="NCBI Taxonomy" id="29760"/>
    <lineage>
        <taxon>Eukaryota</taxon>
        <taxon>Viridiplantae</taxon>
        <taxon>Streptophyta</taxon>
        <taxon>Embryophyta</taxon>
        <taxon>Tracheophyta</taxon>
        <taxon>Spermatophyta</taxon>
        <taxon>Magnoliopsida</taxon>
        <taxon>eudicotyledons</taxon>
        <taxon>Gunneridae</taxon>
        <taxon>Pentapetalae</taxon>
        <taxon>rosids</taxon>
        <taxon>Vitales</taxon>
        <taxon>Vitaceae</taxon>
        <taxon>Viteae</taxon>
        <taxon>Vitis</taxon>
    </lineage>
</organism>
<dbReference type="PRINTS" id="PR00385">
    <property type="entry name" value="P450"/>
</dbReference>
<keyword evidence="8" id="KW-0472">Membrane</keyword>
<dbReference type="InterPro" id="IPR036396">
    <property type="entry name" value="Cyt_P450_sf"/>
</dbReference>
<feature type="transmembrane region" description="Helical" evidence="8">
    <location>
        <begin position="24"/>
        <end position="43"/>
    </location>
</feature>
<sequence length="407" mass="46361">MHILQLLLSSTSKMVSMDFFCNPMSLVFAISALTLVFLVKILVGKSTEKKRRYHPIGGTIFNQLFNFNRLHHYMTDLAGKHRTYRLLSPFRNEIYTADPANVEYILKTNFENYGKGSYNYNILRDLLGDGIFTVDDEKWGNRERMGQKLAKVVSEAARSNRTMDIQGLFMKATLDSISKVAFGVKLDSMCGSNEEGTKFGSAFDDASAMTLYRYVDIFWTIKKSLNIGSEATLKRSIKVVDDFVYKLIHSKTELMKNSQNDSSVSESPNEERRYFIKVSAIEGHRIDPKYLRDIILNFIIAGKDTTATALSWFIYMLCKHPTIQEKVAQEVREAINLKEATNYAEFAASVTEEALEKMQYLHAAITETLRLYPAVPFDAKICFSDDTLPDGFSVRKGDMVSYQPYAM</sequence>
<dbReference type="EMBL" id="QGNW01000207">
    <property type="protein sequence ID" value="RVW85160.1"/>
    <property type="molecule type" value="Genomic_DNA"/>
</dbReference>
<dbReference type="Gene3D" id="1.10.630.10">
    <property type="entry name" value="Cytochrome P450"/>
    <property type="match status" value="1"/>
</dbReference>
<keyword evidence="4" id="KW-0479">Metal-binding</keyword>
<keyword evidence="3" id="KW-0349">Heme</keyword>
<dbReference type="GO" id="GO:0005506">
    <property type="term" value="F:iron ion binding"/>
    <property type="evidence" value="ECO:0007669"/>
    <property type="project" value="InterPro"/>
</dbReference>
<dbReference type="Pfam" id="PF00067">
    <property type="entry name" value="p450"/>
    <property type="match status" value="1"/>
</dbReference>
<evidence type="ECO:0000256" key="1">
    <source>
        <dbReference type="ARBA" id="ARBA00001971"/>
    </source>
</evidence>
<dbReference type="GO" id="GO:0016705">
    <property type="term" value="F:oxidoreductase activity, acting on paired donors, with incorporation or reduction of molecular oxygen"/>
    <property type="evidence" value="ECO:0007669"/>
    <property type="project" value="InterPro"/>
</dbReference>
<comment type="similarity">
    <text evidence="2">Belongs to the cytochrome P450 family.</text>
</comment>
<evidence type="ECO:0000256" key="3">
    <source>
        <dbReference type="ARBA" id="ARBA00022617"/>
    </source>
</evidence>
<evidence type="ECO:0000313" key="9">
    <source>
        <dbReference type="EMBL" id="RVW85160.1"/>
    </source>
</evidence>
<name>A0A438HL03_VITVI</name>
<dbReference type="SUPFAM" id="SSF48264">
    <property type="entry name" value="Cytochrome P450"/>
    <property type="match status" value="1"/>
</dbReference>
<dbReference type="Proteomes" id="UP000288805">
    <property type="component" value="Unassembled WGS sequence"/>
</dbReference>
<dbReference type="AlphaFoldDB" id="A0A438HL03"/>
<reference evidence="9 10" key="1">
    <citation type="journal article" date="2018" name="PLoS Genet.">
        <title>Population sequencing reveals clonal diversity and ancestral inbreeding in the grapevine cultivar Chardonnay.</title>
        <authorList>
            <person name="Roach M.J."/>
            <person name="Johnson D.L."/>
            <person name="Bohlmann J."/>
            <person name="van Vuuren H.J."/>
            <person name="Jones S.J."/>
            <person name="Pretorius I.S."/>
            <person name="Schmidt S.A."/>
            <person name="Borneman A.R."/>
        </authorList>
    </citation>
    <scope>NUCLEOTIDE SEQUENCE [LARGE SCALE GENOMIC DNA]</scope>
    <source>
        <strain evidence="10">cv. Chardonnay</strain>
        <tissue evidence="9">Leaf</tissue>
    </source>
</reference>
<dbReference type="InterPro" id="IPR001128">
    <property type="entry name" value="Cyt_P450"/>
</dbReference>
<evidence type="ECO:0000256" key="8">
    <source>
        <dbReference type="SAM" id="Phobius"/>
    </source>
</evidence>
<comment type="cofactor">
    <cofactor evidence="1">
        <name>heme</name>
        <dbReference type="ChEBI" id="CHEBI:30413"/>
    </cofactor>
</comment>
<keyword evidence="5" id="KW-0560">Oxidoreductase</keyword>
<evidence type="ECO:0000256" key="4">
    <source>
        <dbReference type="ARBA" id="ARBA00022723"/>
    </source>
</evidence>
<proteinExistence type="inferred from homology"/>
<feature type="non-terminal residue" evidence="9">
    <location>
        <position position="407"/>
    </location>
</feature>
<evidence type="ECO:0000256" key="7">
    <source>
        <dbReference type="ARBA" id="ARBA00023033"/>
    </source>
</evidence>
<dbReference type="PRINTS" id="PR00463">
    <property type="entry name" value="EP450I"/>
</dbReference>
<evidence type="ECO:0000256" key="2">
    <source>
        <dbReference type="ARBA" id="ARBA00010617"/>
    </source>
</evidence>
<gene>
    <name evidence="9" type="primary">CYP704C1_1</name>
    <name evidence="9" type="ORF">CK203_032831</name>
</gene>
<dbReference type="InterPro" id="IPR002401">
    <property type="entry name" value="Cyt_P450_E_grp-I"/>
</dbReference>
<dbReference type="GO" id="GO:0020037">
    <property type="term" value="F:heme binding"/>
    <property type="evidence" value="ECO:0007669"/>
    <property type="project" value="InterPro"/>
</dbReference>
<keyword evidence="8" id="KW-1133">Transmembrane helix</keyword>
<keyword evidence="8" id="KW-0812">Transmembrane</keyword>
<protein>
    <submittedName>
        <fullName evidence="9">Cytochrome P450 704C1</fullName>
    </submittedName>
</protein>
<accession>A0A438HL03</accession>
<dbReference type="GO" id="GO:0004497">
    <property type="term" value="F:monooxygenase activity"/>
    <property type="evidence" value="ECO:0007669"/>
    <property type="project" value="UniProtKB-KW"/>
</dbReference>
<evidence type="ECO:0000256" key="6">
    <source>
        <dbReference type="ARBA" id="ARBA00023004"/>
    </source>
</evidence>
<keyword evidence="7" id="KW-0503">Monooxygenase</keyword>
<evidence type="ECO:0000313" key="10">
    <source>
        <dbReference type="Proteomes" id="UP000288805"/>
    </source>
</evidence>
<comment type="caution">
    <text evidence="9">The sequence shown here is derived from an EMBL/GenBank/DDBJ whole genome shotgun (WGS) entry which is preliminary data.</text>
</comment>
<keyword evidence="6" id="KW-0408">Iron</keyword>